<accession>A0A1F4VF22</accession>
<organism evidence="1 2">
    <name type="scientific">candidate division WWE3 bacterium RIFCSPLOWO2_01_FULL_41_18</name>
    <dbReference type="NCBI Taxonomy" id="1802625"/>
    <lineage>
        <taxon>Bacteria</taxon>
        <taxon>Katanobacteria</taxon>
    </lineage>
</organism>
<sequence>MVKIYWNGKVVFPSSGAEKSEKDRVMLVGLAEGRKVSFHYAGGNPEDILLEITLTKGVVIWTDDYWEELARRVAHLQPHNQDLIVRIDN</sequence>
<dbReference type="Proteomes" id="UP000176504">
    <property type="component" value="Unassembled WGS sequence"/>
</dbReference>
<protein>
    <submittedName>
        <fullName evidence="1">Uncharacterized protein</fullName>
    </submittedName>
</protein>
<comment type="caution">
    <text evidence="1">The sequence shown here is derived from an EMBL/GenBank/DDBJ whole genome shotgun (WGS) entry which is preliminary data.</text>
</comment>
<dbReference type="EMBL" id="MEVI01000001">
    <property type="protein sequence ID" value="OGC55759.1"/>
    <property type="molecule type" value="Genomic_DNA"/>
</dbReference>
<reference evidence="1 2" key="1">
    <citation type="journal article" date="2016" name="Nat. Commun.">
        <title>Thousands of microbial genomes shed light on interconnected biogeochemical processes in an aquifer system.</title>
        <authorList>
            <person name="Anantharaman K."/>
            <person name="Brown C.T."/>
            <person name="Hug L.A."/>
            <person name="Sharon I."/>
            <person name="Castelle C.J."/>
            <person name="Probst A.J."/>
            <person name="Thomas B.C."/>
            <person name="Singh A."/>
            <person name="Wilkins M.J."/>
            <person name="Karaoz U."/>
            <person name="Brodie E.L."/>
            <person name="Williams K.H."/>
            <person name="Hubbard S.S."/>
            <person name="Banfield J.F."/>
        </authorList>
    </citation>
    <scope>NUCLEOTIDE SEQUENCE [LARGE SCALE GENOMIC DNA]</scope>
</reference>
<dbReference type="AlphaFoldDB" id="A0A1F4VF22"/>
<proteinExistence type="predicted"/>
<name>A0A1F4VF22_UNCKA</name>
<evidence type="ECO:0000313" key="2">
    <source>
        <dbReference type="Proteomes" id="UP000176504"/>
    </source>
</evidence>
<gene>
    <name evidence="1" type="ORF">A3A78_01830</name>
</gene>
<evidence type="ECO:0000313" key="1">
    <source>
        <dbReference type="EMBL" id="OGC55759.1"/>
    </source>
</evidence>